<comment type="caution">
    <text evidence="1">The sequence shown here is derived from an EMBL/GenBank/DDBJ whole genome shotgun (WGS) entry which is preliminary data.</text>
</comment>
<dbReference type="EMBL" id="SNYW01000007">
    <property type="protein sequence ID" value="TDQ82960.1"/>
    <property type="molecule type" value="Genomic_DNA"/>
</dbReference>
<dbReference type="Proteomes" id="UP000295783">
    <property type="component" value="Unassembled WGS sequence"/>
</dbReference>
<dbReference type="AlphaFoldDB" id="A0A4V3DES3"/>
<sequence length="94" mass="10395">MNPRRQGMTVPCTVEIAHSAEALYAHVTLDGVDVGPGDVVEIKDAPCFVGFGGAVKARRTARVFRAGRLRRLWTRWSAFLALGHLCEVGFDKRR</sequence>
<evidence type="ECO:0000313" key="1">
    <source>
        <dbReference type="EMBL" id="TDQ82960.1"/>
    </source>
</evidence>
<evidence type="ECO:0000313" key="2">
    <source>
        <dbReference type="Proteomes" id="UP000295783"/>
    </source>
</evidence>
<dbReference type="RefSeq" id="WP_133612759.1">
    <property type="nucleotide sequence ID" value="NZ_SNYW01000007.1"/>
</dbReference>
<name>A0A4V3DES3_9PROT</name>
<accession>A0A4V3DES3</accession>
<keyword evidence="2" id="KW-1185">Reference proteome</keyword>
<proteinExistence type="predicted"/>
<reference evidence="1 2" key="1">
    <citation type="submission" date="2019-03" db="EMBL/GenBank/DDBJ databases">
        <title>Genomic Encyclopedia of Type Strains, Phase III (KMG-III): the genomes of soil and plant-associated and newly described type strains.</title>
        <authorList>
            <person name="Whitman W."/>
        </authorList>
    </citation>
    <scope>NUCLEOTIDE SEQUENCE [LARGE SCALE GENOMIC DNA]</scope>
    <source>
        <strain evidence="1 2">CGMCC 1.7660</strain>
    </source>
</reference>
<gene>
    <name evidence="1" type="ORF">A8950_1242</name>
</gene>
<dbReference type="OrthoDB" id="7507446at2"/>
<protein>
    <submittedName>
        <fullName evidence="1">Uncharacterized protein</fullName>
    </submittedName>
</protein>
<organism evidence="1 2">
    <name type="scientific">Dongia mobilis</name>
    <dbReference type="NCBI Taxonomy" id="578943"/>
    <lineage>
        <taxon>Bacteria</taxon>
        <taxon>Pseudomonadati</taxon>
        <taxon>Pseudomonadota</taxon>
        <taxon>Alphaproteobacteria</taxon>
        <taxon>Rhodospirillales</taxon>
        <taxon>Dongiaceae</taxon>
        <taxon>Dongia</taxon>
    </lineage>
</organism>